<dbReference type="AlphaFoldDB" id="A0A9D1Z6Z5"/>
<sequence length="223" mass="23401">MAGIGMYGVFYAKATVQNGIVTGYTGGTKMMGKAISAGFEPNTPDDNPLYANNGVGENDSSGASGGTLNLTLDRLTLEAAAELYGLQVVETQVMVGGEPVKGQGLRYTGMEQSAPVGVAFIRMNQEDGVRKHEVVLYRRATFSMPAESAQTMGESIEWKTPEISGSVMGMEGDGTTPWYETMVFPTQAAAIAYVECVFGILAEKLNAVVGQGAAGYAQVEAAV</sequence>
<protein>
    <recommendedName>
        <fullName evidence="4">Phage tail protein</fullName>
    </recommendedName>
</protein>
<dbReference type="Proteomes" id="UP000886824">
    <property type="component" value="Unassembled WGS sequence"/>
</dbReference>
<dbReference type="EMBL" id="DXCX01000124">
    <property type="protein sequence ID" value="HIY74572.1"/>
    <property type="molecule type" value="Genomic_DNA"/>
</dbReference>
<proteinExistence type="predicted"/>
<evidence type="ECO:0008006" key="4">
    <source>
        <dbReference type="Google" id="ProtNLM"/>
    </source>
</evidence>
<accession>A0A9D1Z6Z5</accession>
<organism evidence="2 3">
    <name type="scientific">Candidatus Intestinimonas merdavium</name>
    <dbReference type="NCBI Taxonomy" id="2838622"/>
    <lineage>
        <taxon>Bacteria</taxon>
        <taxon>Bacillati</taxon>
        <taxon>Bacillota</taxon>
        <taxon>Clostridia</taxon>
        <taxon>Eubacteriales</taxon>
        <taxon>Intestinimonas</taxon>
    </lineage>
</organism>
<comment type="caution">
    <text evidence="2">The sequence shown here is derived from an EMBL/GenBank/DDBJ whole genome shotgun (WGS) entry which is preliminary data.</text>
</comment>
<name>A0A9D1Z6Z5_9FIRM</name>
<feature type="region of interest" description="Disordered" evidence="1">
    <location>
        <begin position="43"/>
        <end position="62"/>
    </location>
</feature>
<reference evidence="2" key="1">
    <citation type="journal article" date="2021" name="PeerJ">
        <title>Extensive microbial diversity within the chicken gut microbiome revealed by metagenomics and culture.</title>
        <authorList>
            <person name="Gilroy R."/>
            <person name="Ravi A."/>
            <person name="Getino M."/>
            <person name="Pursley I."/>
            <person name="Horton D.L."/>
            <person name="Alikhan N.F."/>
            <person name="Baker D."/>
            <person name="Gharbi K."/>
            <person name="Hall N."/>
            <person name="Watson M."/>
            <person name="Adriaenssens E.M."/>
            <person name="Foster-Nyarko E."/>
            <person name="Jarju S."/>
            <person name="Secka A."/>
            <person name="Antonio M."/>
            <person name="Oren A."/>
            <person name="Chaudhuri R.R."/>
            <person name="La Ragione R."/>
            <person name="Hildebrand F."/>
            <person name="Pallen M.J."/>
        </authorList>
    </citation>
    <scope>NUCLEOTIDE SEQUENCE</scope>
    <source>
        <strain evidence="2">CHK33-7979</strain>
    </source>
</reference>
<gene>
    <name evidence="2" type="ORF">H9826_11500</name>
</gene>
<evidence type="ECO:0000313" key="3">
    <source>
        <dbReference type="Proteomes" id="UP000886824"/>
    </source>
</evidence>
<evidence type="ECO:0000256" key="1">
    <source>
        <dbReference type="SAM" id="MobiDB-lite"/>
    </source>
</evidence>
<reference evidence="2" key="2">
    <citation type="submission" date="2021-04" db="EMBL/GenBank/DDBJ databases">
        <authorList>
            <person name="Gilroy R."/>
        </authorList>
    </citation>
    <scope>NUCLEOTIDE SEQUENCE</scope>
    <source>
        <strain evidence="2">CHK33-7979</strain>
    </source>
</reference>
<evidence type="ECO:0000313" key="2">
    <source>
        <dbReference type="EMBL" id="HIY74572.1"/>
    </source>
</evidence>